<dbReference type="RefSeq" id="WP_146530972.1">
    <property type="nucleotide sequence ID" value="NZ_SJPV01000017.1"/>
</dbReference>
<dbReference type="InterPro" id="IPR008928">
    <property type="entry name" value="6-hairpin_glycosidase_sf"/>
</dbReference>
<dbReference type="Gene3D" id="3.40.50.2000">
    <property type="entry name" value="Glycogen Phosphorylase B"/>
    <property type="match status" value="2"/>
</dbReference>
<evidence type="ECO:0000256" key="1">
    <source>
        <dbReference type="SAM" id="MobiDB-lite"/>
    </source>
</evidence>
<dbReference type="CDD" id="cd03822">
    <property type="entry name" value="GT4_mannosyltransferase-like"/>
    <property type="match status" value="1"/>
</dbReference>
<dbReference type="EMBL" id="SJPV01000017">
    <property type="protein sequence ID" value="TWU31389.1"/>
    <property type="molecule type" value="Genomic_DNA"/>
</dbReference>
<organism evidence="4 5">
    <name type="scientific">Novipirellula artificiosorum</name>
    <dbReference type="NCBI Taxonomy" id="2528016"/>
    <lineage>
        <taxon>Bacteria</taxon>
        <taxon>Pseudomonadati</taxon>
        <taxon>Planctomycetota</taxon>
        <taxon>Planctomycetia</taxon>
        <taxon>Pirellulales</taxon>
        <taxon>Pirellulaceae</taxon>
        <taxon>Novipirellula</taxon>
    </lineage>
</organism>
<evidence type="ECO:0000313" key="5">
    <source>
        <dbReference type="Proteomes" id="UP000319143"/>
    </source>
</evidence>
<sequence>MAIDDFKRIAFVGNYLPRRCGIATFTHDLRCAIAQASEAECLVVPVDDLDCGYAYRSEVRFQIVEQEIESYRRAADFLNFSDVDVISLQHEFGIYGGPGGSHLLALLRDVRIPVVSTLHTVLSQPNSVQRGVMDQLIELSSRLVVMTQRSRDTLCDTYGVSAEKVDLIAHGIPDGPDIDQKQLKEQFGIAEKQVALTFGLLSPNKGIEYVLQAIPKVAREFPDFIYLVLGATHPSLVRSEGERYRIGLERMAKELNIARHVSFYDRFVELDELTQFIGAADLYITPYLNVEQAVSGTLAYAFGSGQAVISTPYWHAEELLGDGRGVIVPFADSGAIAKEIIGLLKDEPSRLQMRSDAYEMGRSMTWDQVAEIYLQSFRDARKSRSSEVKPHAVRTLEEKPLALPHMNLEHLMRMTDSTGIIQHAVYSIPDHTHGYCTDDNARALILTVLLEELGKDSLEVDALASKYASFLNMAFDADSGRFRNFMSFDRRWLETDGSDDSQARALWALGTCVGRSRRRGIQGWAMELFHKALPACEQTTSPRTWALALLGIDEYLQRLGGDRTAEQMSIRLIEKLVDLYDRTATDDWPWFEDVASYNNAKLSHALNVSGRRFEHARAVEIGMSSLRWLCEKQLSPDGRFRPIGSNGFSRVGGTAVYDQQPIEAHSMVSAAVDAYAVSKDPFWCEQAHLAFDWFLGRNDLGKPIYDTSNGGCFDGLMEHRVNENQGAESTLAFLLSLAEMQRLQSTQVTSAAQNSKAFSNPSHRRKEAAAVGHHAT</sequence>
<evidence type="ECO:0000259" key="2">
    <source>
        <dbReference type="Pfam" id="PF00534"/>
    </source>
</evidence>
<comment type="caution">
    <text evidence="4">The sequence shown here is derived from an EMBL/GenBank/DDBJ whole genome shotgun (WGS) entry which is preliminary data.</text>
</comment>
<dbReference type="InterPro" id="IPR028098">
    <property type="entry name" value="Glyco_trans_4-like_N"/>
</dbReference>
<dbReference type="PANTHER" id="PTHR12526:SF572">
    <property type="entry name" value="BLL5144 PROTEIN"/>
    <property type="match status" value="1"/>
</dbReference>
<keyword evidence="4" id="KW-0808">Transferase</keyword>
<dbReference type="AlphaFoldDB" id="A0A5C6D957"/>
<keyword evidence="4" id="KW-0328">Glycosyltransferase</keyword>
<evidence type="ECO:0000259" key="3">
    <source>
        <dbReference type="Pfam" id="PF13439"/>
    </source>
</evidence>
<dbReference type="EC" id="2.4.1.345" evidence="4"/>
<dbReference type="InterPro" id="IPR001296">
    <property type="entry name" value="Glyco_trans_1"/>
</dbReference>
<gene>
    <name evidence="4" type="primary">pimB_3</name>
    <name evidence="4" type="ORF">Poly41_62580</name>
</gene>
<evidence type="ECO:0000313" key="4">
    <source>
        <dbReference type="EMBL" id="TWU31389.1"/>
    </source>
</evidence>
<dbReference type="GO" id="GO:0005975">
    <property type="term" value="P:carbohydrate metabolic process"/>
    <property type="evidence" value="ECO:0007669"/>
    <property type="project" value="InterPro"/>
</dbReference>
<dbReference type="PANTHER" id="PTHR12526">
    <property type="entry name" value="GLYCOSYLTRANSFERASE"/>
    <property type="match status" value="1"/>
</dbReference>
<dbReference type="Pfam" id="PF00534">
    <property type="entry name" value="Glycos_transf_1"/>
    <property type="match status" value="1"/>
</dbReference>
<feature type="region of interest" description="Disordered" evidence="1">
    <location>
        <begin position="751"/>
        <end position="776"/>
    </location>
</feature>
<keyword evidence="5" id="KW-1185">Reference proteome</keyword>
<name>A0A5C6D957_9BACT</name>
<proteinExistence type="predicted"/>
<dbReference type="GO" id="GO:0043750">
    <property type="term" value="F:phosphatidylinositol alpha-mannosyltransferase activity"/>
    <property type="evidence" value="ECO:0007669"/>
    <property type="project" value="UniProtKB-EC"/>
</dbReference>
<dbReference type="SUPFAM" id="SSF48208">
    <property type="entry name" value="Six-hairpin glycosidases"/>
    <property type="match status" value="1"/>
</dbReference>
<dbReference type="OrthoDB" id="9765330at2"/>
<reference evidence="4 5" key="1">
    <citation type="submission" date="2019-02" db="EMBL/GenBank/DDBJ databases">
        <title>Deep-cultivation of Planctomycetes and their phenomic and genomic characterization uncovers novel biology.</title>
        <authorList>
            <person name="Wiegand S."/>
            <person name="Jogler M."/>
            <person name="Boedeker C."/>
            <person name="Pinto D."/>
            <person name="Vollmers J."/>
            <person name="Rivas-Marin E."/>
            <person name="Kohn T."/>
            <person name="Peeters S.H."/>
            <person name="Heuer A."/>
            <person name="Rast P."/>
            <person name="Oberbeckmann S."/>
            <person name="Bunk B."/>
            <person name="Jeske O."/>
            <person name="Meyerdierks A."/>
            <person name="Storesund J.E."/>
            <person name="Kallscheuer N."/>
            <person name="Luecker S."/>
            <person name="Lage O.M."/>
            <person name="Pohl T."/>
            <person name="Merkel B.J."/>
            <person name="Hornburger P."/>
            <person name="Mueller R.-W."/>
            <person name="Bruemmer F."/>
            <person name="Labrenz M."/>
            <person name="Spormann A.M."/>
            <person name="Op Den Camp H."/>
            <person name="Overmann J."/>
            <person name="Amann R."/>
            <person name="Jetten M.S.M."/>
            <person name="Mascher T."/>
            <person name="Medema M.H."/>
            <person name="Devos D.P."/>
            <person name="Kaster A.-K."/>
            <person name="Ovreas L."/>
            <person name="Rohde M."/>
            <person name="Galperin M.Y."/>
            <person name="Jogler C."/>
        </authorList>
    </citation>
    <scope>NUCLEOTIDE SEQUENCE [LARGE SCALE GENOMIC DNA]</scope>
    <source>
        <strain evidence="4 5">Poly41</strain>
    </source>
</reference>
<dbReference type="SUPFAM" id="SSF53756">
    <property type="entry name" value="UDP-Glycosyltransferase/glycogen phosphorylase"/>
    <property type="match status" value="1"/>
</dbReference>
<accession>A0A5C6D957</accession>
<dbReference type="Proteomes" id="UP000319143">
    <property type="component" value="Unassembled WGS sequence"/>
</dbReference>
<feature type="compositionally biased region" description="Polar residues" evidence="1">
    <location>
        <begin position="751"/>
        <end position="761"/>
    </location>
</feature>
<feature type="domain" description="Glycosyltransferase subfamily 4-like N-terminal" evidence="3">
    <location>
        <begin position="71"/>
        <end position="173"/>
    </location>
</feature>
<dbReference type="Pfam" id="PF13439">
    <property type="entry name" value="Glyco_transf_4"/>
    <property type="match status" value="1"/>
</dbReference>
<protein>
    <submittedName>
        <fullName evidence="4">GDP-mannose-dependent alpha-(1-6)-phosphatidylinositol monomannoside mannosyltransferase</fullName>
        <ecNumber evidence="4">2.4.1.345</ecNumber>
    </submittedName>
</protein>
<feature type="domain" description="Glycosyl transferase family 1" evidence="2">
    <location>
        <begin position="180"/>
        <end position="359"/>
    </location>
</feature>